<protein>
    <submittedName>
        <fullName evidence="1">Uncharacterized protein</fullName>
    </submittedName>
</protein>
<reference evidence="1 2" key="1">
    <citation type="journal article" date="2019" name="Nat. Ecol. Evol.">
        <title>Megaphylogeny resolves global patterns of mushroom evolution.</title>
        <authorList>
            <person name="Varga T."/>
            <person name="Krizsan K."/>
            <person name="Foldi C."/>
            <person name="Dima B."/>
            <person name="Sanchez-Garcia M."/>
            <person name="Sanchez-Ramirez S."/>
            <person name="Szollosi G.J."/>
            <person name="Szarkandi J.G."/>
            <person name="Papp V."/>
            <person name="Albert L."/>
            <person name="Andreopoulos W."/>
            <person name="Angelini C."/>
            <person name="Antonin V."/>
            <person name="Barry K.W."/>
            <person name="Bougher N.L."/>
            <person name="Buchanan P."/>
            <person name="Buyck B."/>
            <person name="Bense V."/>
            <person name="Catcheside P."/>
            <person name="Chovatia M."/>
            <person name="Cooper J."/>
            <person name="Damon W."/>
            <person name="Desjardin D."/>
            <person name="Finy P."/>
            <person name="Geml J."/>
            <person name="Haridas S."/>
            <person name="Hughes K."/>
            <person name="Justo A."/>
            <person name="Karasinski D."/>
            <person name="Kautmanova I."/>
            <person name="Kiss B."/>
            <person name="Kocsube S."/>
            <person name="Kotiranta H."/>
            <person name="LaButti K.M."/>
            <person name="Lechner B.E."/>
            <person name="Liimatainen K."/>
            <person name="Lipzen A."/>
            <person name="Lukacs Z."/>
            <person name="Mihaltcheva S."/>
            <person name="Morgado L.N."/>
            <person name="Niskanen T."/>
            <person name="Noordeloos M.E."/>
            <person name="Ohm R.A."/>
            <person name="Ortiz-Santana B."/>
            <person name="Ovrebo C."/>
            <person name="Racz N."/>
            <person name="Riley R."/>
            <person name="Savchenko A."/>
            <person name="Shiryaev A."/>
            <person name="Soop K."/>
            <person name="Spirin V."/>
            <person name="Szebenyi C."/>
            <person name="Tomsovsky M."/>
            <person name="Tulloss R.E."/>
            <person name="Uehling J."/>
            <person name="Grigoriev I.V."/>
            <person name="Vagvolgyi C."/>
            <person name="Papp T."/>
            <person name="Martin F.M."/>
            <person name="Miettinen O."/>
            <person name="Hibbett D.S."/>
            <person name="Nagy L.G."/>
        </authorList>
    </citation>
    <scope>NUCLEOTIDE SEQUENCE [LARGE SCALE GENOMIC DNA]</scope>
    <source>
        <strain evidence="1 2">HHB13444</strain>
    </source>
</reference>
<organism evidence="1 2">
    <name type="scientific">Polyporus arcularius HHB13444</name>
    <dbReference type="NCBI Taxonomy" id="1314778"/>
    <lineage>
        <taxon>Eukaryota</taxon>
        <taxon>Fungi</taxon>
        <taxon>Dikarya</taxon>
        <taxon>Basidiomycota</taxon>
        <taxon>Agaricomycotina</taxon>
        <taxon>Agaricomycetes</taxon>
        <taxon>Polyporales</taxon>
        <taxon>Polyporaceae</taxon>
        <taxon>Polyporus</taxon>
    </lineage>
</organism>
<keyword evidence="2" id="KW-1185">Reference proteome</keyword>
<dbReference type="AlphaFoldDB" id="A0A5C3PNC0"/>
<evidence type="ECO:0000313" key="1">
    <source>
        <dbReference type="EMBL" id="TFK90841.1"/>
    </source>
</evidence>
<name>A0A5C3PNC0_9APHY</name>
<dbReference type="Proteomes" id="UP000308197">
    <property type="component" value="Unassembled WGS sequence"/>
</dbReference>
<accession>A0A5C3PNC0</accession>
<gene>
    <name evidence="1" type="ORF">K466DRAFT_635763</name>
</gene>
<dbReference type="InParanoid" id="A0A5C3PNC0"/>
<dbReference type="STRING" id="1314778.A0A5C3PNC0"/>
<sequence>MGSLAWYSSLRHQATELHVGQRRSWPLASDRLRSLSTLPGPTDTLAPSRRKNAALHRDLSLRQFAWTSPSLAFSQRRHGVSVVHARFPPAGDIAWAPCWKYMGLTRLYASKKDWSGTQLVDCPSVFGEFVDYTRSLGYTDCPDYAYWKGRFREGADLPAQPFYDPADTGETFPRNTLNAPGSYGRELCVTTMSSLTAGVELPRSARWNFIVPDFIPCSDWPAAFSLDDDELLGNEEEIVCSHLDIVEELPSGQERHVESYCPTEVMHKAPCTHCSEGACAPHKHTSLSKTGGLE</sequence>
<dbReference type="EMBL" id="ML211035">
    <property type="protein sequence ID" value="TFK90841.1"/>
    <property type="molecule type" value="Genomic_DNA"/>
</dbReference>
<proteinExistence type="predicted"/>
<evidence type="ECO:0000313" key="2">
    <source>
        <dbReference type="Proteomes" id="UP000308197"/>
    </source>
</evidence>